<sequence length="82" mass="8879">MPVLVSFNSRKECNMTQAIQALATTYERQKSALEKRAIAVAAALTVIHAKAANTPTNCNIISDEMANLSQYADLIIAALEIE</sequence>
<evidence type="ECO:0000313" key="1">
    <source>
        <dbReference type="EMBL" id="RMQ92573.1"/>
    </source>
</evidence>
<organism evidence="1 2">
    <name type="scientific">Pseudomonas salomonii</name>
    <dbReference type="NCBI Taxonomy" id="191391"/>
    <lineage>
        <taxon>Bacteria</taxon>
        <taxon>Pseudomonadati</taxon>
        <taxon>Pseudomonadota</taxon>
        <taxon>Gammaproteobacteria</taxon>
        <taxon>Pseudomonadales</taxon>
        <taxon>Pseudomonadaceae</taxon>
        <taxon>Pseudomonas</taxon>
    </lineage>
</organism>
<name>A0A3M4QQ43_9PSED</name>
<dbReference type="EMBL" id="RBRL01000038">
    <property type="protein sequence ID" value="RMQ92573.1"/>
    <property type="molecule type" value="Genomic_DNA"/>
</dbReference>
<gene>
    <name evidence="1" type="ORF">ALP97_00726</name>
</gene>
<protein>
    <submittedName>
        <fullName evidence="1">Uncharacterized protein</fullName>
    </submittedName>
</protein>
<dbReference type="Proteomes" id="UP000277179">
    <property type="component" value="Unassembled WGS sequence"/>
</dbReference>
<comment type="caution">
    <text evidence="1">The sequence shown here is derived from an EMBL/GenBank/DDBJ whole genome shotgun (WGS) entry which is preliminary data.</text>
</comment>
<reference evidence="1 2" key="1">
    <citation type="submission" date="2018-08" db="EMBL/GenBank/DDBJ databases">
        <title>Recombination of ecologically and evolutionarily significant loci maintains genetic cohesion in the Pseudomonas syringae species complex.</title>
        <authorList>
            <person name="Dillon M."/>
            <person name="Thakur S."/>
            <person name="Almeida R.N.D."/>
            <person name="Weir B.S."/>
            <person name="Guttman D.S."/>
        </authorList>
    </citation>
    <scope>NUCLEOTIDE SEQUENCE [LARGE SCALE GENOMIC DNA]</scope>
    <source>
        <strain evidence="1 2">ICMP 11288</strain>
    </source>
</reference>
<evidence type="ECO:0000313" key="2">
    <source>
        <dbReference type="Proteomes" id="UP000277179"/>
    </source>
</evidence>
<proteinExistence type="predicted"/>
<dbReference type="AlphaFoldDB" id="A0A3M4QQ43"/>
<accession>A0A3M4QQ43</accession>